<dbReference type="GO" id="GO:0016323">
    <property type="term" value="C:basolateral plasma membrane"/>
    <property type="evidence" value="ECO:0007669"/>
    <property type="project" value="UniProtKB-SubCell"/>
</dbReference>
<evidence type="ECO:0000256" key="3">
    <source>
        <dbReference type="ARBA" id="ARBA00004439"/>
    </source>
</evidence>
<dbReference type="PANTHER" id="PTHR19139:SF45">
    <property type="entry name" value="AQUAPORIN-2"/>
    <property type="match status" value="1"/>
</dbReference>
<dbReference type="GO" id="GO:0030659">
    <property type="term" value="C:cytoplasmic vesicle membrane"/>
    <property type="evidence" value="ECO:0007669"/>
    <property type="project" value="UniProtKB-SubCell"/>
</dbReference>
<protein>
    <recommendedName>
        <fullName evidence="6">Aquaporin-2</fullName>
    </recommendedName>
    <alternativeName>
        <fullName evidence="16">ADH water channel</fullName>
    </alternativeName>
    <alternativeName>
        <fullName evidence="20">Aquaporin-CD</fullName>
    </alternativeName>
    <alternativeName>
        <fullName evidence="17">Collecting duct water channel protein</fullName>
    </alternativeName>
    <alternativeName>
        <fullName evidence="18">WCH-CD</fullName>
    </alternativeName>
    <alternativeName>
        <fullName evidence="19">Water channel protein for renal collecting duct</fullName>
    </alternativeName>
</protein>
<organism evidence="25 26">
    <name type="scientific">Microcaecilia unicolor</name>
    <dbReference type="NCBI Taxonomy" id="1415580"/>
    <lineage>
        <taxon>Eukaryota</taxon>
        <taxon>Metazoa</taxon>
        <taxon>Chordata</taxon>
        <taxon>Craniata</taxon>
        <taxon>Vertebrata</taxon>
        <taxon>Euteleostomi</taxon>
        <taxon>Amphibia</taxon>
        <taxon>Gymnophiona</taxon>
        <taxon>Siphonopidae</taxon>
        <taxon>Microcaecilia</taxon>
    </lineage>
</organism>
<keyword evidence="15" id="KW-0968">Cytoplasmic vesicle</keyword>
<evidence type="ECO:0000256" key="16">
    <source>
        <dbReference type="ARBA" id="ARBA00030671"/>
    </source>
</evidence>
<keyword evidence="10 23" id="KW-0812">Transmembrane</keyword>
<keyword evidence="25" id="KW-1185">Reference proteome</keyword>
<dbReference type="RefSeq" id="XP_030050855.1">
    <property type="nucleotide sequence ID" value="XM_030194995.1"/>
</dbReference>
<feature type="transmembrane region" description="Helical" evidence="24">
    <location>
        <begin position="201"/>
        <end position="225"/>
    </location>
</feature>
<evidence type="ECO:0000256" key="5">
    <source>
        <dbReference type="ARBA" id="ARBA00006175"/>
    </source>
</evidence>
<evidence type="ECO:0000256" key="23">
    <source>
        <dbReference type="RuleBase" id="RU000477"/>
    </source>
</evidence>
<evidence type="ECO:0000256" key="7">
    <source>
        <dbReference type="ARBA" id="ARBA00022448"/>
    </source>
</evidence>
<feature type="transmembrane region" description="Helical" evidence="24">
    <location>
        <begin position="41"/>
        <end position="63"/>
    </location>
</feature>
<dbReference type="GO" id="GO:0005794">
    <property type="term" value="C:Golgi apparatus"/>
    <property type="evidence" value="ECO:0007669"/>
    <property type="project" value="UniProtKB-SubCell"/>
</dbReference>
<evidence type="ECO:0000256" key="1">
    <source>
        <dbReference type="ARBA" id="ARBA00004166"/>
    </source>
</evidence>
<dbReference type="SUPFAM" id="SSF81338">
    <property type="entry name" value="Aquaporin-like"/>
    <property type="match status" value="1"/>
</dbReference>
<sequence>MKSELCSGSFTRAFLAELLGTFLFVFLGLGSALQWQTAIPTILQVALAFGLSIGSLVQAVGHISGAHFNPAVTVAFLLGSQISILRAVAYIMAQMLGAVAGAGLLYEFTSSKVRGTFGINTLKNDTTQGQAIAVELLITLQLVLCILSSTDSRRTEKIGFPALSIGLSVTLGHLIGIYYTGCSMNPARSFGPALITGHFDFHWIFWVGPMAGAVLASLVYNYLLFPHRKRTLDKLAVLQGKFDPEHEREREEHRKESVELHSLYIPPSSTDTV</sequence>
<name>A0A6P7XJR3_9AMPH</name>
<dbReference type="OrthoDB" id="3222at2759"/>
<evidence type="ECO:0000256" key="2">
    <source>
        <dbReference type="ARBA" id="ARBA00004424"/>
    </source>
</evidence>
<evidence type="ECO:0000256" key="24">
    <source>
        <dbReference type="SAM" id="Phobius"/>
    </source>
</evidence>
<evidence type="ECO:0000256" key="17">
    <source>
        <dbReference type="ARBA" id="ARBA00031462"/>
    </source>
</evidence>
<keyword evidence="11 24" id="KW-1133">Transmembrane helix</keyword>
<dbReference type="PANTHER" id="PTHR19139">
    <property type="entry name" value="AQUAPORIN TRANSPORTER"/>
    <property type="match status" value="1"/>
</dbReference>
<dbReference type="Pfam" id="PF00230">
    <property type="entry name" value="MIP"/>
    <property type="match status" value="1"/>
</dbReference>
<feature type="transmembrane region" description="Helical" evidence="24">
    <location>
        <begin position="159"/>
        <end position="181"/>
    </location>
</feature>
<dbReference type="PROSITE" id="PS00221">
    <property type="entry name" value="MIP"/>
    <property type="match status" value="1"/>
</dbReference>
<dbReference type="GeneID" id="115464632"/>
<gene>
    <name evidence="26" type="primary">LOC115464632</name>
</gene>
<comment type="subcellular location">
    <subcellularLocation>
        <location evidence="2">Apical cell membrane</location>
        <topology evidence="2">Multi-pass membrane protein</topology>
    </subcellularLocation>
    <subcellularLocation>
        <location evidence="4">Basolateral cell membrane</location>
        <topology evidence="4">Multi-pass membrane protein</topology>
    </subcellularLocation>
    <subcellularLocation>
        <location evidence="3">Cytoplasmic vesicle membrane</location>
        <topology evidence="3">Multi-pass membrane protein</topology>
    </subcellularLocation>
    <subcellularLocation>
        <location evidence="1">Golgi apparatus</location>
        <location evidence="1">trans-Golgi network membrane</location>
        <topology evidence="1">Multi-pass membrane protein</topology>
    </subcellularLocation>
</comment>
<feature type="transmembrane region" description="Helical" evidence="24">
    <location>
        <begin position="128"/>
        <end position="147"/>
    </location>
</feature>
<evidence type="ECO:0000256" key="13">
    <source>
        <dbReference type="ARBA" id="ARBA00023136"/>
    </source>
</evidence>
<keyword evidence="7 23" id="KW-0813">Transport</keyword>
<evidence type="ECO:0000256" key="22">
    <source>
        <dbReference type="ARBA" id="ARBA00049405"/>
    </source>
</evidence>
<comment type="similarity">
    <text evidence="5 23">Belongs to the MIP/aquaporin (TC 1.A.8) family.</text>
</comment>
<dbReference type="PRINTS" id="PR02014">
    <property type="entry name" value="AQUAPORIN2"/>
</dbReference>
<dbReference type="InParanoid" id="A0A6P7XJR3"/>
<evidence type="ECO:0000313" key="26">
    <source>
        <dbReference type="RefSeq" id="XP_030050855.1"/>
    </source>
</evidence>
<dbReference type="InterPro" id="IPR034294">
    <property type="entry name" value="Aquaporin_transptr"/>
</dbReference>
<dbReference type="FunFam" id="1.20.1080.10:FF:000003">
    <property type="entry name" value="Lens fiber major intrinsic"/>
    <property type="match status" value="1"/>
</dbReference>
<accession>A0A6P7XJR3</accession>
<dbReference type="InterPro" id="IPR000425">
    <property type="entry name" value="MIP"/>
</dbReference>
<evidence type="ECO:0000256" key="19">
    <source>
        <dbReference type="ARBA" id="ARBA00033076"/>
    </source>
</evidence>
<comment type="catalytic activity">
    <reaction evidence="21">
        <text>H2O(in) = H2O(out)</text>
        <dbReference type="Rhea" id="RHEA:29667"/>
        <dbReference type="ChEBI" id="CHEBI:15377"/>
    </reaction>
</comment>
<dbReference type="Proteomes" id="UP000515156">
    <property type="component" value="Chromosome 3"/>
</dbReference>
<evidence type="ECO:0000256" key="11">
    <source>
        <dbReference type="ARBA" id="ARBA00022989"/>
    </source>
</evidence>
<dbReference type="InterPro" id="IPR022357">
    <property type="entry name" value="MIP_CS"/>
</dbReference>
<feature type="transmembrane region" description="Helical" evidence="24">
    <location>
        <begin position="12"/>
        <end position="35"/>
    </location>
</feature>
<evidence type="ECO:0000256" key="8">
    <source>
        <dbReference type="ARBA" id="ARBA00022475"/>
    </source>
</evidence>
<keyword evidence="12" id="KW-0333">Golgi apparatus</keyword>
<evidence type="ECO:0000256" key="18">
    <source>
        <dbReference type="ARBA" id="ARBA00031624"/>
    </source>
</evidence>
<feature type="transmembrane region" description="Helical" evidence="24">
    <location>
        <begin position="84"/>
        <end position="108"/>
    </location>
</feature>
<keyword evidence="9" id="KW-0597">Phosphoprotein</keyword>
<comment type="catalytic activity">
    <reaction evidence="22">
        <text>glycerol(in) = glycerol(out)</text>
        <dbReference type="Rhea" id="RHEA:29675"/>
        <dbReference type="ChEBI" id="CHEBI:17754"/>
    </reaction>
</comment>
<evidence type="ECO:0000256" key="15">
    <source>
        <dbReference type="ARBA" id="ARBA00023329"/>
    </source>
</evidence>
<dbReference type="GO" id="GO:0015250">
    <property type="term" value="F:water channel activity"/>
    <property type="evidence" value="ECO:0007669"/>
    <property type="project" value="TreeGrafter"/>
</dbReference>
<dbReference type="GO" id="GO:0016324">
    <property type="term" value="C:apical plasma membrane"/>
    <property type="evidence" value="ECO:0007669"/>
    <property type="project" value="UniProtKB-SubCell"/>
</dbReference>
<evidence type="ECO:0000256" key="4">
    <source>
        <dbReference type="ARBA" id="ARBA00004554"/>
    </source>
</evidence>
<evidence type="ECO:0000256" key="6">
    <source>
        <dbReference type="ARBA" id="ARBA00020967"/>
    </source>
</evidence>
<dbReference type="KEGG" id="muo:115464632"/>
<evidence type="ECO:0000256" key="20">
    <source>
        <dbReference type="ARBA" id="ARBA00033351"/>
    </source>
</evidence>
<evidence type="ECO:0000256" key="12">
    <source>
        <dbReference type="ARBA" id="ARBA00023034"/>
    </source>
</evidence>
<dbReference type="NCBIfam" id="TIGR00861">
    <property type="entry name" value="MIP"/>
    <property type="match status" value="1"/>
</dbReference>
<evidence type="ECO:0000256" key="21">
    <source>
        <dbReference type="ARBA" id="ARBA00034651"/>
    </source>
</evidence>
<keyword evidence="14" id="KW-0325">Glycoprotein</keyword>
<dbReference type="PRINTS" id="PR00783">
    <property type="entry name" value="MINTRINSICP"/>
</dbReference>
<dbReference type="AlphaFoldDB" id="A0A6P7XJR3"/>
<evidence type="ECO:0000256" key="14">
    <source>
        <dbReference type="ARBA" id="ARBA00023180"/>
    </source>
</evidence>
<evidence type="ECO:0000313" key="25">
    <source>
        <dbReference type="Proteomes" id="UP000515156"/>
    </source>
</evidence>
<evidence type="ECO:0000256" key="9">
    <source>
        <dbReference type="ARBA" id="ARBA00022553"/>
    </source>
</evidence>
<dbReference type="CDD" id="cd00333">
    <property type="entry name" value="MIP"/>
    <property type="match status" value="1"/>
</dbReference>
<keyword evidence="13 24" id="KW-0472">Membrane</keyword>
<proteinExistence type="inferred from homology"/>
<dbReference type="InterPro" id="IPR023271">
    <property type="entry name" value="Aquaporin-like"/>
</dbReference>
<dbReference type="Gene3D" id="1.20.1080.10">
    <property type="entry name" value="Glycerol uptake facilitator protein"/>
    <property type="match status" value="1"/>
</dbReference>
<keyword evidence="8" id="KW-1003">Cell membrane</keyword>
<evidence type="ECO:0000256" key="10">
    <source>
        <dbReference type="ARBA" id="ARBA00022692"/>
    </source>
</evidence>
<reference evidence="26" key="1">
    <citation type="submission" date="2025-08" db="UniProtKB">
        <authorList>
            <consortium name="RefSeq"/>
        </authorList>
    </citation>
    <scope>IDENTIFICATION</scope>
</reference>